<protein>
    <recommendedName>
        <fullName evidence="5">DUF4142 domain-containing protein</fullName>
    </recommendedName>
</protein>
<sequence>MKIASIARVALALALTTTLAACGKGDEPAADVAAPRIEAPANGRTAEAAAPAVDDGPLRVAELDAYARGMQQEIALLKAAGDKVAQARSRADKDAEATAMMEMATLDTEVEGARASGLTPARYLFVKNAVDTVLGKAEMQKALKAMGAQAQASDLPPEQRQQVEDGRAEMDASLGDPWQGMAADLAGAFKTRQDELAQLRAQAIAARFNAAR</sequence>
<organism evidence="3 4">
    <name type="scientific">Agrilutibacter solisilvae</name>
    <dbReference type="NCBI Taxonomy" id="2763317"/>
    <lineage>
        <taxon>Bacteria</taxon>
        <taxon>Pseudomonadati</taxon>
        <taxon>Pseudomonadota</taxon>
        <taxon>Gammaproteobacteria</taxon>
        <taxon>Lysobacterales</taxon>
        <taxon>Lysobacteraceae</taxon>
        <taxon>Agrilutibacter</taxon>
    </lineage>
</organism>
<reference evidence="3 4" key="1">
    <citation type="submission" date="2021-03" db="EMBL/GenBank/DDBJ databases">
        <title>Lysobacter sp. nov. isolated from soil of gangwondo yeongwol, south Korea.</title>
        <authorList>
            <person name="Kim K.R."/>
            <person name="Kim K.H."/>
            <person name="Jeon C.O."/>
        </authorList>
    </citation>
    <scope>NUCLEOTIDE SEQUENCE [LARGE SCALE GENOMIC DNA]</scope>
    <source>
        <strain evidence="3 4">R19</strain>
    </source>
</reference>
<dbReference type="PROSITE" id="PS51257">
    <property type="entry name" value="PROKAR_LIPOPROTEIN"/>
    <property type="match status" value="1"/>
</dbReference>
<feature type="region of interest" description="Disordered" evidence="1">
    <location>
        <begin position="147"/>
        <end position="168"/>
    </location>
</feature>
<evidence type="ECO:0000313" key="3">
    <source>
        <dbReference type="EMBL" id="QSX78145.1"/>
    </source>
</evidence>
<name>A0A975ASN5_9GAMM</name>
<evidence type="ECO:0008006" key="5">
    <source>
        <dbReference type="Google" id="ProtNLM"/>
    </source>
</evidence>
<feature type="signal peptide" evidence="2">
    <location>
        <begin position="1"/>
        <end position="20"/>
    </location>
</feature>
<evidence type="ECO:0000256" key="1">
    <source>
        <dbReference type="SAM" id="MobiDB-lite"/>
    </source>
</evidence>
<dbReference type="KEGG" id="lsf:I8J32_015835"/>
<keyword evidence="2" id="KW-0732">Signal</keyword>
<dbReference type="RefSeq" id="WP_200613418.1">
    <property type="nucleotide sequence ID" value="NZ_CP071518.1"/>
</dbReference>
<dbReference type="AlphaFoldDB" id="A0A975ASN5"/>
<dbReference type="Proteomes" id="UP000639274">
    <property type="component" value="Chromosome"/>
</dbReference>
<proteinExistence type="predicted"/>
<feature type="chain" id="PRO_5037264267" description="DUF4142 domain-containing protein" evidence="2">
    <location>
        <begin position="21"/>
        <end position="212"/>
    </location>
</feature>
<evidence type="ECO:0000313" key="4">
    <source>
        <dbReference type="Proteomes" id="UP000639274"/>
    </source>
</evidence>
<keyword evidence="4" id="KW-1185">Reference proteome</keyword>
<evidence type="ECO:0000256" key="2">
    <source>
        <dbReference type="SAM" id="SignalP"/>
    </source>
</evidence>
<dbReference type="EMBL" id="CP071518">
    <property type="protein sequence ID" value="QSX78145.1"/>
    <property type="molecule type" value="Genomic_DNA"/>
</dbReference>
<gene>
    <name evidence="3" type="ORF">I8J32_015835</name>
</gene>
<accession>A0A975ASN5</accession>